<dbReference type="Pfam" id="PF01435">
    <property type="entry name" value="Peptidase_M48"/>
    <property type="match status" value="1"/>
</dbReference>
<dbReference type="InterPro" id="IPR050083">
    <property type="entry name" value="HtpX_protease"/>
</dbReference>
<feature type="transmembrane region" description="Helical" evidence="12">
    <location>
        <begin position="42"/>
        <end position="64"/>
    </location>
</feature>
<dbReference type="GO" id="GO:0046872">
    <property type="term" value="F:metal ion binding"/>
    <property type="evidence" value="ECO:0007669"/>
    <property type="project" value="UniProtKB-KW"/>
</dbReference>
<keyword evidence="15" id="KW-1185">Reference proteome</keyword>
<comment type="similarity">
    <text evidence="11">Belongs to the peptidase M48 family.</text>
</comment>
<dbReference type="CDD" id="cd07339">
    <property type="entry name" value="M48B_HtpX_like"/>
    <property type="match status" value="1"/>
</dbReference>
<sequence>MRTGTWLRHAWINRLQTLLLILFLLGLLAVVGMLLWGTDGVWMLLAAGAAALLLQLAVAPWLVLRLYGARRLDYGQAPALFDLVRELSRRAQLPVPPALYWVDSAMSNAFAVGNRGSAAIALSSGLLGQLNLRELAGVLAHEVAHIKNGDIRVMGLADSLSRMTGLLSLIGQVLLLVNLPLLLLGELGLNWLALLLLMFAPQLAMLAQLGLSRVREFHADLDAAALTGDPQGLALGLAKIEVAQRGWRRWLLPGWGSPEPSWLRTHPSTEERIQRLASLVQEEYEPWHERFDPPRFAFAVPVRRPRYRIGGVWY</sequence>
<keyword evidence="3 11" id="KW-0645">Protease</keyword>
<proteinExistence type="inferred from homology"/>
<evidence type="ECO:0000256" key="10">
    <source>
        <dbReference type="ARBA" id="ARBA00023136"/>
    </source>
</evidence>
<dbReference type="AlphaFoldDB" id="A0A8D4VM72"/>
<feature type="domain" description="Peptidase M48" evidence="13">
    <location>
        <begin position="80"/>
        <end position="278"/>
    </location>
</feature>
<evidence type="ECO:0000256" key="2">
    <source>
        <dbReference type="ARBA" id="ARBA00022475"/>
    </source>
</evidence>
<dbReference type="GO" id="GO:0005886">
    <property type="term" value="C:plasma membrane"/>
    <property type="evidence" value="ECO:0007669"/>
    <property type="project" value="UniProtKB-SubCell"/>
</dbReference>
<dbReference type="InterPro" id="IPR001915">
    <property type="entry name" value="Peptidase_M48"/>
</dbReference>
<evidence type="ECO:0000256" key="4">
    <source>
        <dbReference type="ARBA" id="ARBA00022692"/>
    </source>
</evidence>
<keyword evidence="7 11" id="KW-0862">Zinc</keyword>
<evidence type="ECO:0000313" key="14">
    <source>
        <dbReference type="EMBL" id="BBL70072.1"/>
    </source>
</evidence>
<dbReference type="PANTHER" id="PTHR43221">
    <property type="entry name" value="PROTEASE HTPX"/>
    <property type="match status" value="1"/>
</dbReference>
<evidence type="ECO:0000256" key="9">
    <source>
        <dbReference type="ARBA" id="ARBA00023049"/>
    </source>
</evidence>
<feature type="transmembrane region" description="Helical" evidence="12">
    <location>
        <begin position="166"/>
        <end position="185"/>
    </location>
</feature>
<keyword evidence="2" id="KW-1003">Cell membrane</keyword>
<dbReference type="GO" id="GO:0006508">
    <property type="term" value="P:proteolysis"/>
    <property type="evidence" value="ECO:0007669"/>
    <property type="project" value="UniProtKB-KW"/>
</dbReference>
<protein>
    <submittedName>
        <fullName evidence="14">Zn-dependent protease</fullName>
    </submittedName>
</protein>
<keyword evidence="5" id="KW-0479">Metal-binding</keyword>
<keyword evidence="8 12" id="KW-1133">Transmembrane helix</keyword>
<name>A0A8D4VM72_9GAMM</name>
<comment type="subcellular location">
    <subcellularLocation>
        <location evidence="1">Cell membrane</location>
        <topology evidence="1">Multi-pass membrane protein</topology>
    </subcellularLocation>
</comment>
<keyword evidence="9 11" id="KW-0482">Metalloprotease</keyword>
<reference evidence="14" key="1">
    <citation type="submission" date="2019-06" db="EMBL/GenBank/DDBJ databases">
        <title>Complete genome sequence of Methylogaea oryzae strain JCM16910.</title>
        <authorList>
            <person name="Asakawa S."/>
        </authorList>
    </citation>
    <scope>NUCLEOTIDE SEQUENCE</scope>
    <source>
        <strain evidence="14">E10</strain>
    </source>
</reference>
<dbReference type="PANTHER" id="PTHR43221:SF1">
    <property type="entry name" value="PROTEASE HTPX"/>
    <property type="match status" value="1"/>
</dbReference>
<evidence type="ECO:0000256" key="12">
    <source>
        <dbReference type="SAM" id="Phobius"/>
    </source>
</evidence>
<organism evidence="14 15">
    <name type="scientific">Methylogaea oryzae</name>
    <dbReference type="NCBI Taxonomy" id="1295382"/>
    <lineage>
        <taxon>Bacteria</taxon>
        <taxon>Pseudomonadati</taxon>
        <taxon>Pseudomonadota</taxon>
        <taxon>Gammaproteobacteria</taxon>
        <taxon>Methylococcales</taxon>
        <taxon>Methylococcaceae</taxon>
        <taxon>Methylogaea</taxon>
    </lineage>
</organism>
<evidence type="ECO:0000313" key="15">
    <source>
        <dbReference type="Proteomes" id="UP000824988"/>
    </source>
</evidence>
<evidence type="ECO:0000256" key="7">
    <source>
        <dbReference type="ARBA" id="ARBA00022833"/>
    </source>
</evidence>
<keyword evidence="10 12" id="KW-0472">Membrane</keyword>
<dbReference type="KEGG" id="moz:MoryE10_06780"/>
<evidence type="ECO:0000256" key="5">
    <source>
        <dbReference type="ARBA" id="ARBA00022723"/>
    </source>
</evidence>
<evidence type="ECO:0000256" key="8">
    <source>
        <dbReference type="ARBA" id="ARBA00022989"/>
    </source>
</evidence>
<gene>
    <name evidence="14" type="ORF">MoryE10_06780</name>
</gene>
<keyword evidence="6 11" id="KW-0378">Hydrolase</keyword>
<evidence type="ECO:0000256" key="11">
    <source>
        <dbReference type="RuleBase" id="RU003983"/>
    </source>
</evidence>
<evidence type="ECO:0000259" key="13">
    <source>
        <dbReference type="Pfam" id="PF01435"/>
    </source>
</evidence>
<dbReference type="GO" id="GO:0004222">
    <property type="term" value="F:metalloendopeptidase activity"/>
    <property type="evidence" value="ECO:0007669"/>
    <property type="project" value="InterPro"/>
</dbReference>
<comment type="cofactor">
    <cofactor evidence="11">
        <name>Zn(2+)</name>
        <dbReference type="ChEBI" id="CHEBI:29105"/>
    </cofactor>
    <text evidence="11">Binds 1 zinc ion per subunit.</text>
</comment>
<keyword evidence="4 12" id="KW-0812">Transmembrane</keyword>
<feature type="transmembrane region" description="Helical" evidence="12">
    <location>
        <begin position="12"/>
        <end position="36"/>
    </location>
</feature>
<evidence type="ECO:0000256" key="1">
    <source>
        <dbReference type="ARBA" id="ARBA00004651"/>
    </source>
</evidence>
<evidence type="ECO:0000256" key="3">
    <source>
        <dbReference type="ARBA" id="ARBA00022670"/>
    </source>
</evidence>
<evidence type="ECO:0000256" key="6">
    <source>
        <dbReference type="ARBA" id="ARBA00022801"/>
    </source>
</evidence>
<dbReference type="EMBL" id="AP019782">
    <property type="protein sequence ID" value="BBL70072.1"/>
    <property type="molecule type" value="Genomic_DNA"/>
</dbReference>
<dbReference type="Proteomes" id="UP000824988">
    <property type="component" value="Chromosome"/>
</dbReference>
<accession>A0A8D4VM72</accession>
<dbReference type="RefSeq" id="WP_221048206.1">
    <property type="nucleotide sequence ID" value="NZ_AP019782.1"/>
</dbReference>